<reference evidence="8" key="2">
    <citation type="submission" date="2021-09" db="EMBL/GenBank/DDBJ databases">
        <authorList>
            <person name="Gilroy R."/>
        </authorList>
    </citation>
    <scope>NUCLEOTIDE SEQUENCE</scope>
    <source>
        <strain evidence="8">1647</strain>
    </source>
</reference>
<dbReference type="EMBL" id="DYWO01000139">
    <property type="protein sequence ID" value="HJF49044.1"/>
    <property type="molecule type" value="Genomic_DNA"/>
</dbReference>
<evidence type="ECO:0000256" key="4">
    <source>
        <dbReference type="ARBA" id="ARBA00013124"/>
    </source>
</evidence>
<evidence type="ECO:0000256" key="2">
    <source>
        <dbReference type="ARBA" id="ARBA00006174"/>
    </source>
</evidence>
<dbReference type="InterPro" id="IPR042183">
    <property type="entry name" value="MmgE/PrpD_sf_1"/>
</dbReference>
<dbReference type="InterPro" id="IPR042188">
    <property type="entry name" value="MmgE/PrpD_sf_2"/>
</dbReference>
<dbReference type="PANTHER" id="PTHR16943">
    <property type="entry name" value="2-METHYLCITRATE DEHYDRATASE-RELATED"/>
    <property type="match status" value="1"/>
</dbReference>
<organism evidence="8 9">
    <name type="scientific">Brachybacterium paraconglomeratum</name>
    <dbReference type="NCBI Taxonomy" id="173362"/>
    <lineage>
        <taxon>Bacteria</taxon>
        <taxon>Bacillati</taxon>
        <taxon>Actinomycetota</taxon>
        <taxon>Actinomycetes</taxon>
        <taxon>Micrococcales</taxon>
        <taxon>Dermabacteraceae</taxon>
        <taxon>Brachybacterium</taxon>
    </lineage>
</organism>
<feature type="domain" description="MmgE/PrpD C-terminal" evidence="7">
    <location>
        <begin position="287"/>
        <end position="475"/>
    </location>
</feature>
<dbReference type="InterPro" id="IPR036148">
    <property type="entry name" value="MmgE/PrpD_sf"/>
</dbReference>
<dbReference type="Gene3D" id="1.10.4100.10">
    <property type="entry name" value="2-methylcitrate dehydratase PrpD"/>
    <property type="match status" value="1"/>
</dbReference>
<feature type="domain" description="MmgE/PrpD N-terminal" evidence="6">
    <location>
        <begin position="20"/>
        <end position="264"/>
    </location>
</feature>
<dbReference type="SUPFAM" id="SSF103378">
    <property type="entry name" value="2-methylcitrate dehydratase PrpD"/>
    <property type="match status" value="1"/>
</dbReference>
<comment type="subunit">
    <text evidence="3">Monomer.</text>
</comment>
<dbReference type="PANTHER" id="PTHR16943:SF8">
    <property type="entry name" value="2-METHYLCITRATE DEHYDRATASE"/>
    <property type="match status" value="1"/>
</dbReference>
<proteinExistence type="inferred from homology"/>
<evidence type="ECO:0000259" key="7">
    <source>
        <dbReference type="Pfam" id="PF19305"/>
    </source>
</evidence>
<dbReference type="Gene3D" id="3.30.1330.120">
    <property type="entry name" value="2-methylcitrate dehydratase PrpD"/>
    <property type="match status" value="1"/>
</dbReference>
<dbReference type="InterPro" id="IPR005656">
    <property type="entry name" value="MmgE_PrpD"/>
</dbReference>
<dbReference type="AlphaFoldDB" id="A0A921KPX3"/>
<evidence type="ECO:0000256" key="1">
    <source>
        <dbReference type="ARBA" id="ARBA00000096"/>
    </source>
</evidence>
<name>A0A921KPX3_9MICO</name>
<dbReference type="Proteomes" id="UP000775129">
    <property type="component" value="Unassembled WGS sequence"/>
</dbReference>
<comment type="catalytic activity">
    <reaction evidence="1">
        <text>(2S,3S)-2-methylcitrate = 2-methyl-cis-aconitate + H2O</text>
        <dbReference type="Rhea" id="RHEA:17725"/>
        <dbReference type="ChEBI" id="CHEBI:15377"/>
        <dbReference type="ChEBI" id="CHEBI:57872"/>
        <dbReference type="ChEBI" id="CHEBI:58853"/>
        <dbReference type="EC" id="4.2.1.79"/>
    </reaction>
</comment>
<dbReference type="Pfam" id="PF19305">
    <property type="entry name" value="MmgE_PrpD_C"/>
    <property type="match status" value="1"/>
</dbReference>
<comment type="caution">
    <text evidence="8">The sequence shown here is derived from an EMBL/GenBank/DDBJ whole genome shotgun (WGS) entry which is preliminary data.</text>
</comment>
<dbReference type="EC" id="4.2.1.79" evidence="4"/>
<evidence type="ECO:0000256" key="5">
    <source>
        <dbReference type="ARBA" id="ARBA00023239"/>
    </source>
</evidence>
<dbReference type="GO" id="GO:0047547">
    <property type="term" value="F:2-methylcitrate dehydratase activity"/>
    <property type="evidence" value="ECO:0007669"/>
    <property type="project" value="UniProtKB-EC"/>
</dbReference>
<sequence length="505" mass="54604">MIDHDVRVHRSEENLAHEDQLAWKMAQVAVDPVEVEPEVAEMVINRVIDNAAVAVASLARAPIVSARAQALSHPVPAGGTGSSVFGLETRTSPEWAAWANGVAVRELDYHDTFLAADYSHPGDNIPPLLAVAEHTGRTGAELLRGIATGYELQVDLVRAICLHEHKIDHVAHLGPSAAAGIGTLLGLPAETIFQAIGQALHTTTATRQSRKGEISTWKAHAPAFAGKMAVEAVDRAMRGQTSPVPIYEGEDGVIAWLLGGPDARYSVPLPGPGEAKRSILDTYTKEHSAEYQAQAWIDLARRLHAEHPELADPANVDSILLRTSHHTHYVIGSGANDPQKYDPTASRETLDHSIPYIFTVALQDGTWHHVDSYAPERAAREDTVALWQKVTTEEDAEWTLRYHSLDLTEKAFGGEVVITLADGTTLRDEIAVADAHPQGARPFARAQYVDKFRSLADGVLEQREIARFLDAAENLAALPAGELHRLNVLAAPGVIDPSAAPKGLF</sequence>
<evidence type="ECO:0000313" key="9">
    <source>
        <dbReference type="Proteomes" id="UP000775129"/>
    </source>
</evidence>
<keyword evidence="5" id="KW-0456">Lyase</keyword>
<dbReference type="Pfam" id="PF03972">
    <property type="entry name" value="MmgE_PrpD_N"/>
    <property type="match status" value="1"/>
</dbReference>
<evidence type="ECO:0000259" key="6">
    <source>
        <dbReference type="Pfam" id="PF03972"/>
    </source>
</evidence>
<comment type="similarity">
    <text evidence="2">Belongs to the PrpD family.</text>
</comment>
<gene>
    <name evidence="8" type="ORF">K8W24_04485</name>
</gene>
<evidence type="ECO:0000256" key="3">
    <source>
        <dbReference type="ARBA" id="ARBA00011245"/>
    </source>
</evidence>
<protein>
    <recommendedName>
        <fullName evidence="4">2-methylcitrate dehydratase</fullName>
        <ecNumber evidence="4">4.2.1.79</ecNumber>
    </recommendedName>
</protein>
<accession>A0A921KPX3</accession>
<reference evidence="8" key="1">
    <citation type="journal article" date="2021" name="PeerJ">
        <title>Extensive microbial diversity within the chicken gut microbiome revealed by metagenomics and culture.</title>
        <authorList>
            <person name="Gilroy R."/>
            <person name="Ravi A."/>
            <person name="Getino M."/>
            <person name="Pursley I."/>
            <person name="Horton D.L."/>
            <person name="Alikhan N.F."/>
            <person name="Baker D."/>
            <person name="Gharbi K."/>
            <person name="Hall N."/>
            <person name="Watson M."/>
            <person name="Adriaenssens E.M."/>
            <person name="Foster-Nyarko E."/>
            <person name="Jarju S."/>
            <person name="Secka A."/>
            <person name="Antonio M."/>
            <person name="Oren A."/>
            <person name="Chaudhuri R.R."/>
            <person name="La Ragione R."/>
            <person name="Hildebrand F."/>
            <person name="Pallen M.J."/>
        </authorList>
    </citation>
    <scope>NUCLEOTIDE SEQUENCE</scope>
    <source>
        <strain evidence="8">1647</strain>
    </source>
</reference>
<evidence type="ECO:0000313" key="8">
    <source>
        <dbReference type="EMBL" id="HJF49044.1"/>
    </source>
</evidence>
<dbReference type="FunFam" id="1.10.4100.10:FF:000003">
    <property type="entry name" value="2-methylcitrate dehydratase 1"/>
    <property type="match status" value="1"/>
</dbReference>
<dbReference type="InterPro" id="IPR045336">
    <property type="entry name" value="MmgE_PrpD_N"/>
</dbReference>
<dbReference type="InterPro" id="IPR045337">
    <property type="entry name" value="MmgE_PrpD_C"/>
</dbReference>